<evidence type="ECO:0000256" key="1">
    <source>
        <dbReference type="SAM" id="Coils"/>
    </source>
</evidence>
<evidence type="ECO:0000313" key="3">
    <source>
        <dbReference type="Proteomes" id="UP000323994"/>
    </source>
</evidence>
<accession>A0A5M8QRJ6</accession>
<dbReference type="RefSeq" id="WP_139012896.1">
    <property type="nucleotide sequence ID" value="NZ_VBSN01000042.1"/>
</dbReference>
<evidence type="ECO:0000313" key="2">
    <source>
        <dbReference type="EMBL" id="KAA6438877.1"/>
    </source>
</evidence>
<gene>
    <name evidence="2" type="ORF">FEM33_15290</name>
</gene>
<dbReference type="Proteomes" id="UP000323994">
    <property type="component" value="Unassembled WGS sequence"/>
</dbReference>
<reference evidence="2 3" key="1">
    <citation type="submission" date="2019-05" db="EMBL/GenBank/DDBJ databases">
        <authorList>
            <person name="Qu J.-H."/>
        </authorList>
    </citation>
    <scope>NUCLEOTIDE SEQUENCE [LARGE SCALE GENOMIC DNA]</scope>
    <source>
        <strain evidence="2 3">NS28</strain>
    </source>
</reference>
<feature type="coiled-coil region" evidence="1">
    <location>
        <begin position="55"/>
        <end position="82"/>
    </location>
</feature>
<proteinExistence type="predicted"/>
<keyword evidence="3" id="KW-1185">Reference proteome</keyword>
<keyword evidence="1" id="KW-0175">Coiled coil</keyword>
<sequence length="91" mass="10345">MSKVFKTVVVEHLDKEENEDVVNILNQIIEQGTVGSGSKAFMYAVRQYPQNTQLIASLKSSLEQARAELEGYRRNARKLKEVISFVSEIDK</sequence>
<dbReference type="AlphaFoldDB" id="A0A5M8QRJ6"/>
<dbReference type="EMBL" id="VBSN01000042">
    <property type="protein sequence ID" value="KAA6438877.1"/>
    <property type="molecule type" value="Genomic_DNA"/>
</dbReference>
<comment type="caution">
    <text evidence="2">The sequence shown here is derived from an EMBL/GenBank/DDBJ whole genome shotgun (WGS) entry which is preliminary data.</text>
</comment>
<dbReference type="OrthoDB" id="963400at2"/>
<protein>
    <submittedName>
        <fullName evidence="2">Uncharacterized protein</fullName>
    </submittedName>
</protein>
<name>A0A5M8QRJ6_9BACT</name>
<organism evidence="2 3">
    <name type="scientific">Dyadobacter flavalbus</name>
    <dbReference type="NCBI Taxonomy" id="2579942"/>
    <lineage>
        <taxon>Bacteria</taxon>
        <taxon>Pseudomonadati</taxon>
        <taxon>Bacteroidota</taxon>
        <taxon>Cytophagia</taxon>
        <taxon>Cytophagales</taxon>
        <taxon>Spirosomataceae</taxon>
        <taxon>Dyadobacter</taxon>
    </lineage>
</organism>